<dbReference type="PANTHER" id="PTHR40623">
    <property type="entry name" value="INTEGRAL MEMBRANE PROTEIN"/>
    <property type="match status" value="1"/>
</dbReference>
<accession>A0A6A5X6N8</accession>
<dbReference type="PANTHER" id="PTHR40623:SF1">
    <property type="match status" value="1"/>
</dbReference>
<feature type="compositionally biased region" description="Polar residues" evidence="1">
    <location>
        <begin position="370"/>
        <end position="380"/>
    </location>
</feature>
<dbReference type="OrthoDB" id="5361354at2759"/>
<keyword evidence="4" id="KW-1185">Reference proteome</keyword>
<dbReference type="RefSeq" id="XP_033376938.1">
    <property type="nucleotide sequence ID" value="XM_033531420.1"/>
</dbReference>
<gene>
    <name evidence="3" type="ORF">BU24DRAFT_456136</name>
</gene>
<keyword evidence="2" id="KW-0812">Transmembrane</keyword>
<keyword evidence="2" id="KW-0472">Membrane</keyword>
<feature type="region of interest" description="Disordered" evidence="1">
    <location>
        <begin position="137"/>
        <end position="183"/>
    </location>
</feature>
<sequence length="489" mass="53183">MGNWFGDLELAYKYIVIFLSLLVLAILAGIVKVLIVRRRLKKLTKKQQDEETGHINDPEEMDQRPRDEGDLFGVRAIEAGFYAGIPQSRPTSRAGSFVDSPAMSSQTLVGSIHSVKAKGHSHNDSAAGSIHSLRAQGHSYNDSTSTLPVPNTGRSNRDSEALGSNSPVQMKERPALRLAPSEAELSGRLNHSAITNMNLQAPPAPAVTRGPEMPGFGGLDDDQSDGEMSPRLKPDYYVPATPSTPFREALRGVVHSGESHKSLAGSLNIASPLSPGYSPETRLPTLPAKAYREEPRSYPDQRSASPEAQLLTLPATVYRAEPRSQSNHRSASPTSESTPPSTQAEQPLSPILLQPRTYQPNSTHYRDDSNASNFHSSANKSKTHRPKRSNSTDFSFNFAIPNAGLNLTTSSDHDDNRRPSLSSSLNVPGIPQPGQASESRLSGLSEFYDAYYRQSQLSIPAKEQMRPQHHNVVGSPIFEVDSALPSPAR</sequence>
<feature type="region of interest" description="Disordered" evidence="1">
    <location>
        <begin position="321"/>
        <end position="441"/>
    </location>
</feature>
<evidence type="ECO:0000313" key="4">
    <source>
        <dbReference type="Proteomes" id="UP000799778"/>
    </source>
</evidence>
<reference evidence="3" key="1">
    <citation type="journal article" date="2020" name="Stud. Mycol.">
        <title>101 Dothideomycetes genomes: a test case for predicting lifestyles and emergence of pathogens.</title>
        <authorList>
            <person name="Haridas S."/>
            <person name="Albert R."/>
            <person name="Binder M."/>
            <person name="Bloem J."/>
            <person name="Labutti K."/>
            <person name="Salamov A."/>
            <person name="Andreopoulos B."/>
            <person name="Baker S."/>
            <person name="Barry K."/>
            <person name="Bills G."/>
            <person name="Bluhm B."/>
            <person name="Cannon C."/>
            <person name="Castanera R."/>
            <person name="Culley D."/>
            <person name="Daum C."/>
            <person name="Ezra D."/>
            <person name="Gonzalez J."/>
            <person name="Henrissat B."/>
            <person name="Kuo A."/>
            <person name="Liang C."/>
            <person name="Lipzen A."/>
            <person name="Lutzoni F."/>
            <person name="Magnuson J."/>
            <person name="Mondo S."/>
            <person name="Nolan M."/>
            <person name="Ohm R."/>
            <person name="Pangilinan J."/>
            <person name="Park H.-J."/>
            <person name="Ramirez L."/>
            <person name="Alfaro M."/>
            <person name="Sun H."/>
            <person name="Tritt A."/>
            <person name="Yoshinaga Y."/>
            <person name="Zwiers L.-H."/>
            <person name="Turgeon B."/>
            <person name="Goodwin S."/>
            <person name="Spatafora J."/>
            <person name="Crous P."/>
            <person name="Grigoriev I."/>
        </authorList>
    </citation>
    <scope>NUCLEOTIDE SEQUENCE</scope>
    <source>
        <strain evidence="3">CBS 175.79</strain>
    </source>
</reference>
<proteinExistence type="predicted"/>
<evidence type="ECO:0000256" key="2">
    <source>
        <dbReference type="SAM" id="Phobius"/>
    </source>
</evidence>
<feature type="transmembrane region" description="Helical" evidence="2">
    <location>
        <begin position="12"/>
        <end position="36"/>
    </location>
</feature>
<evidence type="ECO:0000256" key="1">
    <source>
        <dbReference type="SAM" id="MobiDB-lite"/>
    </source>
</evidence>
<keyword evidence="2" id="KW-1133">Transmembrane helix</keyword>
<name>A0A6A5X6N8_9PLEO</name>
<dbReference type="GeneID" id="54288817"/>
<feature type="region of interest" description="Disordered" evidence="1">
    <location>
        <begin position="46"/>
        <end position="66"/>
    </location>
</feature>
<feature type="compositionally biased region" description="Polar residues" evidence="1">
    <location>
        <begin position="138"/>
        <end position="154"/>
    </location>
</feature>
<dbReference type="Proteomes" id="UP000799778">
    <property type="component" value="Unassembled WGS sequence"/>
</dbReference>
<dbReference type="EMBL" id="ML978082">
    <property type="protein sequence ID" value="KAF2008599.1"/>
    <property type="molecule type" value="Genomic_DNA"/>
</dbReference>
<protein>
    <submittedName>
        <fullName evidence="3">Uncharacterized protein</fullName>
    </submittedName>
</protein>
<evidence type="ECO:0000313" key="3">
    <source>
        <dbReference type="EMBL" id="KAF2008599.1"/>
    </source>
</evidence>
<dbReference type="AlphaFoldDB" id="A0A6A5X6N8"/>
<organism evidence="3 4">
    <name type="scientific">Aaosphaeria arxii CBS 175.79</name>
    <dbReference type="NCBI Taxonomy" id="1450172"/>
    <lineage>
        <taxon>Eukaryota</taxon>
        <taxon>Fungi</taxon>
        <taxon>Dikarya</taxon>
        <taxon>Ascomycota</taxon>
        <taxon>Pezizomycotina</taxon>
        <taxon>Dothideomycetes</taxon>
        <taxon>Pleosporomycetidae</taxon>
        <taxon>Pleosporales</taxon>
        <taxon>Pleosporales incertae sedis</taxon>
        <taxon>Aaosphaeria</taxon>
    </lineage>
</organism>
<feature type="compositionally biased region" description="Low complexity" evidence="1">
    <location>
        <begin position="330"/>
        <end position="342"/>
    </location>
</feature>
<feature type="region of interest" description="Disordered" evidence="1">
    <location>
        <begin position="200"/>
        <end position="240"/>
    </location>
</feature>